<sequence>MQFLQNSRRIIARLLKPIIIPEANPRSVSSVSQIPGPFQWPNNPSPSSVLNGCLHTRSSSFSLLIPSSSFSSEAGDPTGCFVLIHVILETTRVSHCIFFCAVTVKELHDKILESVNVKRSVPPNAWLWSLIESCQCQDDINLLFEVLQKLRRFVTTLKNNAPLRWLMQLFVVVGKKALWKHNVLGLTPSVASAHHLLALADSLKSVIPSMVNALLSSGLNVRVDLDELYKKDDLLS</sequence>
<name>A0A8X7PPG5_BRACI</name>
<dbReference type="PANTHER" id="PTHR47604">
    <property type="entry name" value="ADENYLYL CYCLASE"/>
    <property type="match status" value="1"/>
</dbReference>
<reference evidence="1 2" key="1">
    <citation type="submission" date="2020-02" db="EMBL/GenBank/DDBJ databases">
        <authorList>
            <person name="Ma Q."/>
            <person name="Huang Y."/>
            <person name="Song X."/>
            <person name="Pei D."/>
        </authorList>
    </citation>
    <scope>NUCLEOTIDE SEQUENCE [LARGE SCALE GENOMIC DNA]</scope>
    <source>
        <strain evidence="1">Sxm20200214</strain>
        <tissue evidence="1">Leaf</tissue>
    </source>
</reference>
<evidence type="ECO:0000313" key="2">
    <source>
        <dbReference type="Proteomes" id="UP000886595"/>
    </source>
</evidence>
<dbReference type="Proteomes" id="UP000886595">
    <property type="component" value="Unassembled WGS sequence"/>
</dbReference>
<dbReference type="EMBL" id="JAAMPC010000015">
    <property type="protein sequence ID" value="KAG2256069.1"/>
    <property type="molecule type" value="Genomic_DNA"/>
</dbReference>
<protein>
    <submittedName>
        <fullName evidence="1">Uncharacterized protein</fullName>
    </submittedName>
</protein>
<proteinExistence type="predicted"/>
<comment type="caution">
    <text evidence="1">The sequence shown here is derived from an EMBL/GenBank/DDBJ whole genome shotgun (WGS) entry which is preliminary data.</text>
</comment>
<gene>
    <name evidence="1" type="ORF">Bca52824_075363</name>
</gene>
<keyword evidence="2" id="KW-1185">Reference proteome</keyword>
<accession>A0A8X7PPG5</accession>
<evidence type="ECO:0000313" key="1">
    <source>
        <dbReference type="EMBL" id="KAG2256069.1"/>
    </source>
</evidence>
<dbReference type="AlphaFoldDB" id="A0A8X7PPG5"/>
<organism evidence="1 2">
    <name type="scientific">Brassica carinata</name>
    <name type="common">Ethiopian mustard</name>
    <name type="synonym">Abyssinian cabbage</name>
    <dbReference type="NCBI Taxonomy" id="52824"/>
    <lineage>
        <taxon>Eukaryota</taxon>
        <taxon>Viridiplantae</taxon>
        <taxon>Streptophyta</taxon>
        <taxon>Embryophyta</taxon>
        <taxon>Tracheophyta</taxon>
        <taxon>Spermatophyta</taxon>
        <taxon>Magnoliopsida</taxon>
        <taxon>eudicotyledons</taxon>
        <taxon>Gunneridae</taxon>
        <taxon>Pentapetalae</taxon>
        <taxon>rosids</taxon>
        <taxon>malvids</taxon>
        <taxon>Brassicales</taxon>
        <taxon>Brassicaceae</taxon>
        <taxon>Brassiceae</taxon>
        <taxon>Brassica</taxon>
    </lineage>
</organism>
<dbReference type="PANTHER" id="PTHR47604:SF1">
    <property type="entry name" value="ADENYLYL CYCLASE"/>
    <property type="match status" value="1"/>
</dbReference>